<dbReference type="eggNOG" id="KOG2839">
    <property type="taxonomic scope" value="Eukaryota"/>
</dbReference>
<dbReference type="SUPFAM" id="SSF55811">
    <property type="entry name" value="Nudix"/>
    <property type="match status" value="1"/>
</dbReference>
<dbReference type="Gene3D" id="3.90.79.10">
    <property type="entry name" value="Nucleoside Triphosphate Pyrophosphohydrolase"/>
    <property type="match status" value="1"/>
</dbReference>
<proteinExistence type="inferred from homology"/>
<comment type="similarity">
    <text evidence="2">Belongs to the Nudix hydrolase family.</text>
</comment>
<dbReference type="GO" id="GO:0005737">
    <property type="term" value="C:cytoplasm"/>
    <property type="evidence" value="ECO:0007669"/>
    <property type="project" value="TreeGrafter"/>
</dbReference>
<dbReference type="GO" id="GO:0016462">
    <property type="term" value="F:pyrophosphatase activity"/>
    <property type="evidence" value="ECO:0007669"/>
    <property type="project" value="InterPro"/>
</dbReference>
<evidence type="ECO:0000259" key="7">
    <source>
        <dbReference type="PROSITE" id="PS51462"/>
    </source>
</evidence>
<evidence type="ECO:0000256" key="3">
    <source>
        <dbReference type="ARBA" id="ARBA00022723"/>
    </source>
</evidence>
<dbReference type="Proteomes" id="UP000195557">
    <property type="component" value="Unassembled WGS sequence"/>
</dbReference>
<dbReference type="EMBL" id="KZ155838">
    <property type="protein sequence ID" value="OUS42960.1"/>
    <property type="molecule type" value="Genomic_DNA"/>
</dbReference>
<feature type="compositionally biased region" description="Acidic residues" evidence="6">
    <location>
        <begin position="1"/>
        <end position="19"/>
    </location>
</feature>
<feature type="region of interest" description="Disordered" evidence="6">
    <location>
        <begin position="1"/>
        <end position="63"/>
    </location>
</feature>
<dbReference type="CDD" id="cd04666">
    <property type="entry name" value="NUDIX_DIPP2_like_Nudt4"/>
    <property type="match status" value="1"/>
</dbReference>
<name>A0A1Y5I0H5_OSTTA</name>
<dbReference type="Pfam" id="PF00293">
    <property type="entry name" value="NUDIX"/>
    <property type="match status" value="1"/>
</dbReference>
<keyword evidence="4" id="KW-0378">Hydrolase</keyword>
<comment type="cofactor">
    <cofactor evidence="1">
        <name>Mg(2+)</name>
        <dbReference type="ChEBI" id="CHEBI:18420"/>
    </cofactor>
</comment>
<dbReference type="PANTHER" id="PTHR12629:SF0">
    <property type="entry name" value="DIPHOSPHOINOSITOL-POLYPHOSPHATE DIPHOSPHATASE"/>
    <property type="match status" value="1"/>
</dbReference>
<organism evidence="8">
    <name type="scientific">Ostreococcus tauri</name>
    <name type="common">Marine green alga</name>
    <dbReference type="NCBI Taxonomy" id="70448"/>
    <lineage>
        <taxon>Eukaryota</taxon>
        <taxon>Viridiplantae</taxon>
        <taxon>Chlorophyta</taxon>
        <taxon>Mamiellophyceae</taxon>
        <taxon>Mamiellales</taxon>
        <taxon>Bathycoccaceae</taxon>
        <taxon>Ostreococcus</taxon>
    </lineage>
</organism>
<gene>
    <name evidence="8" type="ORF">BE221DRAFT_187722</name>
</gene>
<dbReference type="AlphaFoldDB" id="A0A1Y5I0H5"/>
<evidence type="ECO:0000313" key="8">
    <source>
        <dbReference type="EMBL" id="OUS42960.1"/>
    </source>
</evidence>
<evidence type="ECO:0000256" key="1">
    <source>
        <dbReference type="ARBA" id="ARBA00001946"/>
    </source>
</evidence>
<reference evidence="8" key="1">
    <citation type="submission" date="2017-04" db="EMBL/GenBank/DDBJ databases">
        <title>Population genomics of picophytoplankton unveils novel chromosome hypervariability.</title>
        <authorList>
            <consortium name="DOE Joint Genome Institute"/>
            <person name="Blanc-Mathieu R."/>
            <person name="Krasovec M."/>
            <person name="Hebrard M."/>
            <person name="Yau S."/>
            <person name="Desgranges E."/>
            <person name="Martin J."/>
            <person name="Schackwitz W."/>
            <person name="Kuo A."/>
            <person name="Salin G."/>
            <person name="Donnadieu C."/>
            <person name="Desdevises Y."/>
            <person name="Sanchez-Ferandin S."/>
            <person name="Moreau H."/>
            <person name="Rivals E."/>
            <person name="Grigoriev I.V."/>
            <person name="Grimsley N."/>
            <person name="Eyre-Walker A."/>
            <person name="Piganeau G."/>
        </authorList>
    </citation>
    <scope>NUCLEOTIDE SEQUENCE [LARGE SCALE GENOMIC DNA]</scope>
    <source>
        <strain evidence="8">RCC 1115</strain>
    </source>
</reference>
<keyword evidence="5" id="KW-0460">Magnesium</keyword>
<keyword evidence="3" id="KW-0479">Metal-binding</keyword>
<sequence length="243" mass="27021">MPEDDGGEDGGDDGGDGGEDGGGAREGDAGLGRMADEDDAGRSTAGTESAMRARTGRENQRYNEQKQRLVAGCICYRRRSTPAMEDSARAWGSKGGRFLEGDVRDEVEVLMLNSKKGARVRGRDLIFPKGGWELDETDFEAAARECFEEGGVTGDVSEGNETYEFYSRSRVRAGAEGDEARCVAHVFTMRVLEEHERWPEDGVRTRYWLDPLDAWRRCKHDWMRQALVDCEHLRLGDKATISS</sequence>
<evidence type="ECO:0000256" key="4">
    <source>
        <dbReference type="ARBA" id="ARBA00022801"/>
    </source>
</evidence>
<dbReference type="GO" id="GO:0005634">
    <property type="term" value="C:nucleus"/>
    <property type="evidence" value="ECO:0007669"/>
    <property type="project" value="TreeGrafter"/>
</dbReference>
<dbReference type="InterPro" id="IPR015797">
    <property type="entry name" value="NUDIX_hydrolase-like_dom_sf"/>
</dbReference>
<accession>A0A1Y5I0H5</accession>
<dbReference type="InterPro" id="IPR000086">
    <property type="entry name" value="NUDIX_hydrolase_dom"/>
</dbReference>
<dbReference type="PANTHER" id="PTHR12629">
    <property type="entry name" value="DIPHOSPHOINOSITOL POLYPHOSPHATE PHOSPHOHYDROLASE"/>
    <property type="match status" value="1"/>
</dbReference>
<feature type="domain" description="Nudix hydrolase" evidence="7">
    <location>
        <begin position="66"/>
        <end position="231"/>
    </location>
</feature>
<evidence type="ECO:0000256" key="5">
    <source>
        <dbReference type="ARBA" id="ARBA00022842"/>
    </source>
</evidence>
<evidence type="ECO:0000256" key="2">
    <source>
        <dbReference type="ARBA" id="ARBA00005582"/>
    </source>
</evidence>
<evidence type="ECO:0000256" key="6">
    <source>
        <dbReference type="SAM" id="MobiDB-lite"/>
    </source>
</evidence>
<protein>
    <submittedName>
        <fullName evidence="8">Mutt-like protein</fullName>
    </submittedName>
</protein>
<dbReference type="InterPro" id="IPR047198">
    <property type="entry name" value="DDP-like_NUDIX"/>
</dbReference>
<dbReference type="PROSITE" id="PS51462">
    <property type="entry name" value="NUDIX"/>
    <property type="match status" value="1"/>
</dbReference>
<dbReference type="GO" id="GO:0046872">
    <property type="term" value="F:metal ion binding"/>
    <property type="evidence" value="ECO:0007669"/>
    <property type="project" value="UniProtKB-KW"/>
</dbReference>